<evidence type="ECO:0000256" key="13">
    <source>
        <dbReference type="ARBA" id="ARBA00022989"/>
    </source>
</evidence>
<dbReference type="PANTHER" id="PTHR46382:SF1">
    <property type="entry name" value="PHOSPHATIDATE CYTIDYLYLTRANSFERASE"/>
    <property type="match status" value="1"/>
</dbReference>
<dbReference type="HOGENOM" id="CLU_037294_2_1_0"/>
<evidence type="ECO:0000256" key="19">
    <source>
        <dbReference type="SAM" id="Phobius"/>
    </source>
</evidence>
<dbReference type="Pfam" id="PF01148">
    <property type="entry name" value="CTP_transf_1"/>
    <property type="match status" value="1"/>
</dbReference>
<keyword evidence="17" id="KW-1208">Phospholipid metabolism</keyword>
<sequence length="284" mass="31626">MKSKSDVFTRILTALTISPFVVLCFVSYKSLVGLVATVVFFASYEYLTFSLKGHGHTIVRLLVNTLVVLSTMFYGLALEKFVYSNDNAKRPELVFLIIMIAISSIVIFSIKDPKKAKDFVVNGIFSLFYVAMNLSFFFPIYLKFGASLALLTLVSVWVYDAGAYFIGMRFGRIRISPSYSPKKSLEGVIGGFVTTFLFFLIYETAREILLSGEIFTLSAVNSLILSAVVAFFGTVGDIVESSFKRYHNVKDSGSILPGHGGMLDRIDGLLFVVPMFYIFLILFS</sequence>
<evidence type="ECO:0000256" key="11">
    <source>
        <dbReference type="ARBA" id="ARBA00022692"/>
    </source>
</evidence>
<evidence type="ECO:0000313" key="20">
    <source>
        <dbReference type="EMBL" id="ACR80297.1"/>
    </source>
</evidence>
<reference evidence="20 21" key="2">
    <citation type="journal article" date="2011" name="J. Bacteriol.">
        <title>Genome Sequence of Kosmotoga olearia Strain TBF 19.5.1, a Thermophilic Bacterium with a Wide Growth Temperature Range, Isolated from the Troll B Oil Platform in the North Sea.</title>
        <authorList>
            <person name="Swithers K.S."/>
            <person name="Dipippo J.L."/>
            <person name="Bruce D.C."/>
            <person name="Detter C."/>
            <person name="Tapia R."/>
            <person name="Han S."/>
            <person name="Goodwin L.A."/>
            <person name="Han J."/>
            <person name="Woyke T."/>
            <person name="Pitluck S."/>
            <person name="Pennacchio L."/>
            <person name="Nolan M."/>
            <person name="Mikhailova N."/>
            <person name="Land M.L."/>
            <person name="Nesbo C.L."/>
            <person name="Gogarten J.P."/>
            <person name="Noll K.M."/>
        </authorList>
    </citation>
    <scope>NUCLEOTIDE SEQUENCE [LARGE SCALE GENOMIC DNA]</scope>
    <source>
        <strain evidence="21">ATCC BAA-1733 / DSM 21960 / TBF 19.5.1</strain>
    </source>
</reference>
<keyword evidence="14" id="KW-0443">Lipid metabolism</keyword>
<evidence type="ECO:0000256" key="6">
    <source>
        <dbReference type="ARBA" id="ARBA00012487"/>
    </source>
</evidence>
<evidence type="ECO:0000313" key="21">
    <source>
        <dbReference type="Proteomes" id="UP000002382"/>
    </source>
</evidence>
<evidence type="ECO:0000256" key="17">
    <source>
        <dbReference type="ARBA" id="ARBA00023264"/>
    </source>
</evidence>
<feature type="transmembrane region" description="Helical" evidence="19">
    <location>
        <begin position="58"/>
        <end position="78"/>
    </location>
</feature>
<evidence type="ECO:0000256" key="5">
    <source>
        <dbReference type="ARBA" id="ARBA00010185"/>
    </source>
</evidence>
<evidence type="ECO:0000256" key="16">
    <source>
        <dbReference type="ARBA" id="ARBA00023209"/>
    </source>
</evidence>
<organism evidence="20 21">
    <name type="scientific">Kosmotoga olearia (strain ATCC BAA-1733 / DSM 21960 / TBF 19.5.1)</name>
    <dbReference type="NCBI Taxonomy" id="521045"/>
    <lineage>
        <taxon>Bacteria</taxon>
        <taxon>Thermotogati</taxon>
        <taxon>Thermotogota</taxon>
        <taxon>Thermotogae</taxon>
        <taxon>Kosmotogales</taxon>
        <taxon>Kosmotogaceae</taxon>
        <taxon>Kosmotoga</taxon>
    </lineage>
</organism>
<dbReference type="eggNOG" id="COG4589">
    <property type="taxonomic scope" value="Bacteria"/>
</dbReference>
<evidence type="ECO:0000256" key="4">
    <source>
        <dbReference type="ARBA" id="ARBA00005189"/>
    </source>
</evidence>
<evidence type="ECO:0000256" key="8">
    <source>
        <dbReference type="ARBA" id="ARBA00022475"/>
    </source>
</evidence>
<evidence type="ECO:0000256" key="1">
    <source>
        <dbReference type="ARBA" id="ARBA00001698"/>
    </source>
</evidence>
<dbReference type="RefSeq" id="WP_015868942.1">
    <property type="nucleotide sequence ID" value="NC_012785.1"/>
</dbReference>
<dbReference type="InterPro" id="IPR000374">
    <property type="entry name" value="PC_trans"/>
</dbReference>
<evidence type="ECO:0000256" key="15">
    <source>
        <dbReference type="ARBA" id="ARBA00023136"/>
    </source>
</evidence>
<dbReference type="OrthoDB" id="9799199at2"/>
<keyword evidence="12 18" id="KW-0548">Nucleotidyltransferase</keyword>
<dbReference type="EC" id="2.7.7.41" evidence="6 18"/>
<comment type="pathway">
    <text evidence="4">Lipid metabolism.</text>
</comment>
<evidence type="ECO:0000256" key="14">
    <source>
        <dbReference type="ARBA" id="ARBA00023098"/>
    </source>
</evidence>
<dbReference type="Proteomes" id="UP000002382">
    <property type="component" value="Chromosome"/>
</dbReference>
<comment type="catalytic activity">
    <reaction evidence="1 18">
        <text>a 1,2-diacyl-sn-glycero-3-phosphate + CTP + H(+) = a CDP-1,2-diacyl-sn-glycerol + diphosphate</text>
        <dbReference type="Rhea" id="RHEA:16229"/>
        <dbReference type="ChEBI" id="CHEBI:15378"/>
        <dbReference type="ChEBI" id="CHEBI:33019"/>
        <dbReference type="ChEBI" id="CHEBI:37563"/>
        <dbReference type="ChEBI" id="CHEBI:58332"/>
        <dbReference type="ChEBI" id="CHEBI:58608"/>
        <dbReference type="EC" id="2.7.7.41"/>
    </reaction>
</comment>
<proteinExistence type="inferred from homology"/>
<dbReference type="KEGG" id="kol:Kole_1607"/>
<keyword evidence="9" id="KW-0444">Lipid biosynthesis</keyword>
<keyword evidence="13 19" id="KW-1133">Transmembrane helix</keyword>
<feature type="transmembrane region" description="Helical" evidence="19">
    <location>
        <begin position="119"/>
        <end position="138"/>
    </location>
</feature>
<feature type="transmembrane region" description="Helical" evidence="19">
    <location>
        <begin position="93"/>
        <end position="110"/>
    </location>
</feature>
<comment type="similarity">
    <text evidence="5 18">Belongs to the CDS family.</text>
</comment>
<evidence type="ECO:0000256" key="18">
    <source>
        <dbReference type="RuleBase" id="RU003938"/>
    </source>
</evidence>
<dbReference type="PANTHER" id="PTHR46382">
    <property type="entry name" value="PHOSPHATIDATE CYTIDYLYLTRANSFERASE"/>
    <property type="match status" value="1"/>
</dbReference>
<feature type="transmembrane region" description="Helical" evidence="19">
    <location>
        <begin position="214"/>
        <end position="235"/>
    </location>
</feature>
<gene>
    <name evidence="20" type="ordered locus">Kole_1607</name>
</gene>
<keyword evidence="16" id="KW-0594">Phospholipid biosynthesis</keyword>
<keyword evidence="8" id="KW-1003">Cell membrane</keyword>
<feature type="transmembrane region" description="Helical" evidence="19">
    <location>
        <begin position="144"/>
        <end position="165"/>
    </location>
</feature>
<evidence type="ECO:0000256" key="3">
    <source>
        <dbReference type="ARBA" id="ARBA00005119"/>
    </source>
</evidence>
<dbReference type="GO" id="GO:0004605">
    <property type="term" value="F:phosphatidate cytidylyltransferase activity"/>
    <property type="evidence" value="ECO:0007669"/>
    <property type="project" value="UniProtKB-EC"/>
</dbReference>
<dbReference type="PROSITE" id="PS01315">
    <property type="entry name" value="CDS"/>
    <property type="match status" value="1"/>
</dbReference>
<dbReference type="EMBL" id="CP001634">
    <property type="protein sequence ID" value="ACR80297.1"/>
    <property type="molecule type" value="Genomic_DNA"/>
</dbReference>
<reference evidence="20 21" key="1">
    <citation type="submission" date="2009-06" db="EMBL/GenBank/DDBJ databases">
        <title>Complete sequence of Thermotogales bacterium TBF 19.5.1.</title>
        <authorList>
            <consortium name="US DOE Joint Genome Institute"/>
            <person name="Lucas S."/>
            <person name="Copeland A."/>
            <person name="Lapidus A."/>
            <person name="Glavina del Rio T."/>
            <person name="Tice H."/>
            <person name="Bruce D."/>
            <person name="Goodwin L."/>
            <person name="Pitluck S."/>
            <person name="Chertkov O."/>
            <person name="Brettin T."/>
            <person name="Detter J.C."/>
            <person name="Han C."/>
            <person name="Schmutz J."/>
            <person name="Larimer F."/>
            <person name="Land M."/>
            <person name="Hauser L."/>
            <person name="Kyrpides N."/>
            <person name="Ovchinnikova G."/>
            <person name="Noll K."/>
        </authorList>
    </citation>
    <scope>NUCLEOTIDE SEQUENCE [LARGE SCALE GENOMIC DNA]</scope>
    <source>
        <strain evidence="21">ATCC BAA-1733 / DSM 21960 / TBF 19.5.1</strain>
    </source>
</reference>
<feature type="transmembrane region" description="Helical" evidence="19">
    <location>
        <begin position="185"/>
        <end position="202"/>
    </location>
</feature>
<evidence type="ECO:0000256" key="12">
    <source>
        <dbReference type="ARBA" id="ARBA00022695"/>
    </source>
</evidence>
<comment type="subcellular location">
    <subcellularLocation>
        <location evidence="2">Cell membrane</location>
        <topology evidence="2">Multi-pass membrane protein</topology>
    </subcellularLocation>
</comment>
<keyword evidence="11 18" id="KW-0812">Transmembrane</keyword>
<dbReference type="GO" id="GO:0005886">
    <property type="term" value="C:plasma membrane"/>
    <property type="evidence" value="ECO:0007669"/>
    <property type="project" value="UniProtKB-SubCell"/>
</dbReference>
<protein>
    <recommendedName>
        <fullName evidence="7 18">Phosphatidate cytidylyltransferase</fullName>
        <ecNumber evidence="6 18">2.7.7.41</ecNumber>
    </recommendedName>
</protein>
<feature type="transmembrane region" description="Helical" evidence="19">
    <location>
        <begin position="266"/>
        <end position="283"/>
    </location>
</feature>
<keyword evidence="21" id="KW-1185">Reference proteome</keyword>
<evidence type="ECO:0000256" key="10">
    <source>
        <dbReference type="ARBA" id="ARBA00022679"/>
    </source>
</evidence>
<dbReference type="GO" id="GO:0016024">
    <property type="term" value="P:CDP-diacylglycerol biosynthetic process"/>
    <property type="evidence" value="ECO:0007669"/>
    <property type="project" value="UniProtKB-UniPathway"/>
</dbReference>
<comment type="pathway">
    <text evidence="3 18">Phospholipid metabolism; CDP-diacylglycerol biosynthesis; CDP-diacylglycerol from sn-glycerol 3-phosphate: step 3/3.</text>
</comment>
<evidence type="ECO:0000256" key="9">
    <source>
        <dbReference type="ARBA" id="ARBA00022516"/>
    </source>
</evidence>
<evidence type="ECO:0000256" key="7">
    <source>
        <dbReference type="ARBA" id="ARBA00019373"/>
    </source>
</evidence>
<name>C5CF32_KOSOT</name>
<keyword evidence="15 19" id="KW-0472">Membrane</keyword>
<evidence type="ECO:0000256" key="2">
    <source>
        <dbReference type="ARBA" id="ARBA00004651"/>
    </source>
</evidence>
<accession>C5CF32</accession>
<keyword evidence="10 18" id="KW-0808">Transferase</keyword>
<dbReference type="UniPathway" id="UPA00557">
    <property type="reaction ID" value="UER00614"/>
</dbReference>
<dbReference type="AlphaFoldDB" id="C5CF32"/>
<dbReference type="STRING" id="521045.Kole_1607"/>